<name>A0A0G4NFF5_VERLO</name>
<dbReference type="AlphaFoldDB" id="A0A0G4NFF5"/>
<evidence type="ECO:0000256" key="1">
    <source>
        <dbReference type="SAM" id="MobiDB-lite"/>
    </source>
</evidence>
<accession>A0A0G4NFF5</accession>
<evidence type="ECO:0000313" key="4">
    <source>
        <dbReference type="Proteomes" id="UP000045706"/>
    </source>
</evidence>
<feature type="region of interest" description="Disordered" evidence="1">
    <location>
        <begin position="327"/>
        <end position="357"/>
    </location>
</feature>
<evidence type="ECO:0000259" key="2">
    <source>
        <dbReference type="Pfam" id="PF26434"/>
    </source>
</evidence>
<dbReference type="Proteomes" id="UP000045706">
    <property type="component" value="Unassembled WGS sequence"/>
</dbReference>
<dbReference type="InterPro" id="IPR058602">
    <property type="entry name" value="YAG7_dimerisation_dom"/>
</dbReference>
<evidence type="ECO:0000313" key="3">
    <source>
        <dbReference type="EMBL" id="CRK45055.1"/>
    </source>
</evidence>
<sequence length="503" mass="52994">MAASDVQNPAAQAESKSQKKKKAKAAAAAIERTESPAPTASPAGERATDAGDDASESPYIRELQKNIRNINKKISNMAKTEAVITENPGKSLEQLLAAKLINADQKAQISKKPALLAQLTQNEEQIAQFKKLDSEYRAKAQQDKAVHEKEKAELKTYYTEQIEKEVAAAVEAAKKSSKGDVDTAVFEHLKEVSGFLRLAAARREDPAGQSEEAGRAIEGVLGNMYVGDDDAAGSMIALVRGSNERTFDVDGTFLDVTFADLRTWARAYMKEAPQVRRAPETEQLETEGDAQPAAAPAPGTDLTVANASLTEITAGDDAALVNGSASENAQTPVASNADASNDAANAAGDKWDTGNDLGASAISQEWVNIPRDPAETETGLEATPANASNTPSLGLMTSPSSPFSPPFPLTLTMASARCPAATVAMATVKVVLGSVADVVVVISVVAVVDSVVRAVVAAADSAADPRPRAVAPAVTKSRRDTRFFATVRRLELWTDSHLPAPHP</sequence>
<feature type="domain" description="YAG7-like dimerisation" evidence="2">
    <location>
        <begin position="185"/>
        <end position="265"/>
    </location>
</feature>
<feature type="region of interest" description="Disordered" evidence="1">
    <location>
        <begin position="1"/>
        <end position="61"/>
    </location>
</feature>
<proteinExistence type="predicted"/>
<gene>
    <name evidence="3" type="ORF">BN1723_006425</name>
</gene>
<feature type="compositionally biased region" description="Low complexity" evidence="1">
    <location>
        <begin position="334"/>
        <end position="347"/>
    </location>
</feature>
<protein>
    <recommendedName>
        <fullName evidence="2">YAG7-like dimerisation domain-containing protein</fullName>
    </recommendedName>
</protein>
<reference evidence="4" key="1">
    <citation type="submission" date="2015-05" db="EMBL/GenBank/DDBJ databases">
        <authorList>
            <person name="Fogelqvist Johan"/>
        </authorList>
    </citation>
    <scope>NUCLEOTIDE SEQUENCE [LARGE SCALE GENOMIC DNA]</scope>
</reference>
<dbReference type="EMBL" id="CVQI01034495">
    <property type="protein sequence ID" value="CRK45055.1"/>
    <property type="molecule type" value="Genomic_DNA"/>
</dbReference>
<organism evidence="3 4">
    <name type="scientific">Verticillium longisporum</name>
    <name type="common">Verticillium dahliae var. longisporum</name>
    <dbReference type="NCBI Taxonomy" id="100787"/>
    <lineage>
        <taxon>Eukaryota</taxon>
        <taxon>Fungi</taxon>
        <taxon>Dikarya</taxon>
        <taxon>Ascomycota</taxon>
        <taxon>Pezizomycotina</taxon>
        <taxon>Sordariomycetes</taxon>
        <taxon>Hypocreomycetidae</taxon>
        <taxon>Glomerellales</taxon>
        <taxon>Plectosphaerellaceae</taxon>
        <taxon>Verticillium</taxon>
    </lineage>
</organism>
<feature type="region of interest" description="Disordered" evidence="1">
    <location>
        <begin position="273"/>
        <end position="301"/>
    </location>
</feature>
<dbReference type="Pfam" id="PF26434">
    <property type="entry name" value="YAG7_C"/>
    <property type="match status" value="1"/>
</dbReference>